<evidence type="ECO:0000313" key="3">
    <source>
        <dbReference type="Proteomes" id="UP001500729"/>
    </source>
</evidence>
<keyword evidence="3" id="KW-1185">Reference proteome</keyword>
<evidence type="ECO:0000259" key="1">
    <source>
        <dbReference type="PROSITE" id="PS50943"/>
    </source>
</evidence>
<dbReference type="InterPro" id="IPR001387">
    <property type="entry name" value="Cro/C1-type_HTH"/>
</dbReference>
<dbReference type="CDD" id="cd00093">
    <property type="entry name" value="HTH_XRE"/>
    <property type="match status" value="1"/>
</dbReference>
<dbReference type="Pfam" id="PF19054">
    <property type="entry name" value="DUF5753"/>
    <property type="match status" value="1"/>
</dbReference>
<accession>A0ABN1D3C4</accession>
<dbReference type="SUPFAM" id="SSF47413">
    <property type="entry name" value="lambda repressor-like DNA-binding domains"/>
    <property type="match status" value="1"/>
</dbReference>
<name>A0ABN1D3C4_SACER</name>
<dbReference type="PROSITE" id="PS50943">
    <property type="entry name" value="HTH_CROC1"/>
    <property type="match status" value="1"/>
</dbReference>
<gene>
    <name evidence="2" type="ORF">GCM10009533_35350</name>
</gene>
<feature type="domain" description="HTH cro/C1-type" evidence="1">
    <location>
        <begin position="17"/>
        <end position="71"/>
    </location>
</feature>
<dbReference type="RefSeq" id="WP_009944943.1">
    <property type="nucleotide sequence ID" value="NZ_BAAAGS010000022.1"/>
</dbReference>
<dbReference type="SMART" id="SM00530">
    <property type="entry name" value="HTH_XRE"/>
    <property type="match status" value="1"/>
</dbReference>
<dbReference type="EMBL" id="BAAAGS010000022">
    <property type="protein sequence ID" value="GAA0533171.1"/>
    <property type="molecule type" value="Genomic_DNA"/>
</dbReference>
<organism evidence="2 3">
    <name type="scientific">Saccharopolyspora erythraea</name>
    <name type="common">Streptomyces erythraeus</name>
    <dbReference type="NCBI Taxonomy" id="1836"/>
    <lineage>
        <taxon>Bacteria</taxon>
        <taxon>Bacillati</taxon>
        <taxon>Actinomycetota</taxon>
        <taxon>Actinomycetes</taxon>
        <taxon>Pseudonocardiales</taxon>
        <taxon>Pseudonocardiaceae</taxon>
        <taxon>Saccharopolyspora</taxon>
    </lineage>
</organism>
<protein>
    <submittedName>
        <fullName evidence="2">Helix-turn-helix transcriptional regulator</fullName>
    </submittedName>
</protein>
<proteinExistence type="predicted"/>
<reference evidence="2 3" key="1">
    <citation type="journal article" date="2019" name="Int. J. Syst. Evol. Microbiol.">
        <title>The Global Catalogue of Microorganisms (GCM) 10K type strain sequencing project: providing services to taxonomists for standard genome sequencing and annotation.</title>
        <authorList>
            <consortium name="The Broad Institute Genomics Platform"/>
            <consortium name="The Broad Institute Genome Sequencing Center for Infectious Disease"/>
            <person name="Wu L."/>
            <person name="Ma J."/>
        </authorList>
    </citation>
    <scope>NUCLEOTIDE SEQUENCE [LARGE SCALE GENOMIC DNA]</scope>
    <source>
        <strain evidence="2 3">JCM 10303</strain>
    </source>
</reference>
<comment type="caution">
    <text evidence="2">The sequence shown here is derived from an EMBL/GenBank/DDBJ whole genome shotgun (WGS) entry which is preliminary data.</text>
</comment>
<sequence length="274" mass="30153">MTVANPPVARLQLGQLLRELRESAGKKREDAAEVLECQAPKISKIETGRSTISAGDARLLIDLYGANGNTAQTVLELAREARKRTQVRVPDWARRFVAMESIADEIRGYEPELVPGLLQTAEYTRAHAMATDPGQVDRLMAVREERQTRMSGGNVPLLHVVLNEAVLLRPVGGPEVMGGQLRHLRELVESPEITLQALPFHTGAHAGMGSSFVMLHLRESGSTVVYVEDLYTAGYLDGGSHVERYGAAFDRLRESALDEAETTALLERQIKEYA</sequence>
<dbReference type="Gene3D" id="1.10.260.40">
    <property type="entry name" value="lambda repressor-like DNA-binding domains"/>
    <property type="match status" value="1"/>
</dbReference>
<dbReference type="InterPro" id="IPR010982">
    <property type="entry name" value="Lambda_DNA-bd_dom_sf"/>
</dbReference>
<dbReference type="Proteomes" id="UP001500729">
    <property type="component" value="Unassembled WGS sequence"/>
</dbReference>
<dbReference type="InterPro" id="IPR043917">
    <property type="entry name" value="DUF5753"/>
</dbReference>
<evidence type="ECO:0000313" key="2">
    <source>
        <dbReference type="EMBL" id="GAA0533171.1"/>
    </source>
</evidence>
<dbReference type="Pfam" id="PF13560">
    <property type="entry name" value="HTH_31"/>
    <property type="match status" value="1"/>
</dbReference>